<protein>
    <submittedName>
        <fullName evidence="2">Uncharacterized protein</fullName>
    </submittedName>
</protein>
<dbReference type="Proteomes" id="UP001144280">
    <property type="component" value="Unassembled WGS sequence"/>
</dbReference>
<proteinExistence type="predicted"/>
<feature type="region of interest" description="Disordered" evidence="1">
    <location>
        <begin position="1"/>
        <end position="67"/>
    </location>
</feature>
<reference evidence="2" key="1">
    <citation type="submission" date="2022-12" db="EMBL/GenBank/DDBJ databases">
        <title>New Phytohabitans aurantiacus sp. RD004123 nov., an actinomycete isolated from soil.</title>
        <authorList>
            <person name="Triningsih D.W."/>
            <person name="Harunari E."/>
            <person name="Igarashi Y."/>
        </authorList>
    </citation>
    <scope>NUCLEOTIDE SEQUENCE</scope>
    <source>
        <strain evidence="2">RD004123</strain>
    </source>
</reference>
<sequence length="67" mass="7300">MDQGQIHAEKRSNHVHSPLIGGESALRAERGPRGGESALRAEREPRAAERARCAQSAGRAQRKSAER</sequence>
<feature type="compositionally biased region" description="Basic and acidic residues" evidence="1">
    <location>
        <begin position="26"/>
        <end position="52"/>
    </location>
</feature>
<comment type="caution">
    <text evidence="2">The sequence shown here is derived from an EMBL/GenBank/DDBJ whole genome shotgun (WGS) entry which is preliminary data.</text>
</comment>
<dbReference type="EMBL" id="BSDI01000003">
    <property type="protein sequence ID" value="GLH95564.1"/>
    <property type="molecule type" value="Genomic_DNA"/>
</dbReference>
<accession>A0ABQ5QP92</accession>
<evidence type="ECO:0000313" key="2">
    <source>
        <dbReference type="EMBL" id="GLH95564.1"/>
    </source>
</evidence>
<name>A0ABQ5QP92_9ACTN</name>
<keyword evidence="3" id="KW-1185">Reference proteome</keyword>
<evidence type="ECO:0000256" key="1">
    <source>
        <dbReference type="SAM" id="MobiDB-lite"/>
    </source>
</evidence>
<gene>
    <name evidence="2" type="ORF">Pa4123_08360</name>
</gene>
<organism evidence="2 3">
    <name type="scientific">Phytohabitans aurantiacus</name>
    <dbReference type="NCBI Taxonomy" id="3016789"/>
    <lineage>
        <taxon>Bacteria</taxon>
        <taxon>Bacillati</taxon>
        <taxon>Actinomycetota</taxon>
        <taxon>Actinomycetes</taxon>
        <taxon>Micromonosporales</taxon>
        <taxon>Micromonosporaceae</taxon>
    </lineage>
</organism>
<evidence type="ECO:0000313" key="3">
    <source>
        <dbReference type="Proteomes" id="UP001144280"/>
    </source>
</evidence>